<dbReference type="Proteomes" id="UP001501074">
    <property type="component" value="Unassembled WGS sequence"/>
</dbReference>
<keyword evidence="1" id="KW-0812">Transmembrane</keyword>
<evidence type="ECO:0000256" key="1">
    <source>
        <dbReference type="SAM" id="Phobius"/>
    </source>
</evidence>
<proteinExistence type="predicted"/>
<keyword evidence="1" id="KW-1133">Transmembrane helix</keyword>
<evidence type="ECO:0008006" key="4">
    <source>
        <dbReference type="Google" id="ProtNLM"/>
    </source>
</evidence>
<dbReference type="EMBL" id="BAAAZO010000009">
    <property type="protein sequence ID" value="GAA3623489.1"/>
    <property type="molecule type" value="Genomic_DNA"/>
</dbReference>
<gene>
    <name evidence="2" type="ORF">GCM10022223_45580</name>
</gene>
<accession>A0ABP7A284</accession>
<name>A0ABP7A284_9ACTN</name>
<evidence type="ECO:0000313" key="3">
    <source>
        <dbReference type="Proteomes" id="UP001501074"/>
    </source>
</evidence>
<reference evidence="3" key="1">
    <citation type="journal article" date="2019" name="Int. J. Syst. Evol. Microbiol.">
        <title>The Global Catalogue of Microorganisms (GCM) 10K type strain sequencing project: providing services to taxonomists for standard genome sequencing and annotation.</title>
        <authorList>
            <consortium name="The Broad Institute Genomics Platform"/>
            <consortium name="The Broad Institute Genome Sequencing Center for Infectious Disease"/>
            <person name="Wu L."/>
            <person name="Ma J."/>
        </authorList>
    </citation>
    <scope>NUCLEOTIDE SEQUENCE [LARGE SCALE GENOMIC DNA]</scope>
    <source>
        <strain evidence="3">JCM 16902</strain>
    </source>
</reference>
<dbReference type="RefSeq" id="WP_231481349.1">
    <property type="nucleotide sequence ID" value="NZ_BAAAZO010000009.1"/>
</dbReference>
<evidence type="ECO:0000313" key="2">
    <source>
        <dbReference type="EMBL" id="GAA3623489.1"/>
    </source>
</evidence>
<keyword evidence="1" id="KW-0472">Membrane</keyword>
<protein>
    <recommendedName>
        <fullName evidence="4">PH domain-containing protein</fullName>
    </recommendedName>
</protein>
<keyword evidence="3" id="KW-1185">Reference proteome</keyword>
<sequence length="142" mass="16087">MKQLVYPVPEPRSTMSRRYTVALFLAGLTVYVALMVLIGIYLSWSPFLTTLYLSAYFGYRRYRLKTTVTAEVIAVRNLVSSWTLPVAQADELMDRNLGGDPVYVLSRSGRRRWLPQVKPADLSDISELTGLPIRWRAGAVES</sequence>
<feature type="transmembrane region" description="Helical" evidence="1">
    <location>
        <begin position="21"/>
        <end position="44"/>
    </location>
</feature>
<organism evidence="2 3">
    <name type="scientific">Kineosporia mesophila</name>
    <dbReference type="NCBI Taxonomy" id="566012"/>
    <lineage>
        <taxon>Bacteria</taxon>
        <taxon>Bacillati</taxon>
        <taxon>Actinomycetota</taxon>
        <taxon>Actinomycetes</taxon>
        <taxon>Kineosporiales</taxon>
        <taxon>Kineosporiaceae</taxon>
        <taxon>Kineosporia</taxon>
    </lineage>
</organism>
<comment type="caution">
    <text evidence="2">The sequence shown here is derived from an EMBL/GenBank/DDBJ whole genome shotgun (WGS) entry which is preliminary data.</text>
</comment>